<reference evidence="1" key="1">
    <citation type="submission" date="2022-10" db="EMBL/GenBank/DDBJ databases">
        <authorList>
            <person name="Chen Y."/>
            <person name="Dougan E. K."/>
            <person name="Chan C."/>
            <person name="Rhodes N."/>
            <person name="Thang M."/>
        </authorList>
    </citation>
    <scope>NUCLEOTIDE SEQUENCE</scope>
</reference>
<name>A0A9P1CY14_9DINO</name>
<dbReference type="EMBL" id="CAMXCT020002590">
    <property type="protein sequence ID" value="CAL1152522.1"/>
    <property type="molecule type" value="Genomic_DNA"/>
</dbReference>
<sequence>MTTADYCFQHDIEDLRFFLASLAAQLEKNKCQLPSHLLRWAEQYFLDPDRFYPVKDSEDAWQVAKKDVPSSLLPEALRPLQPGTKAMISEQWPDLPCRVSTT</sequence>
<dbReference type="OrthoDB" id="430657at2759"/>
<accession>A0A9P1CY14</accession>
<dbReference type="Proteomes" id="UP001152797">
    <property type="component" value="Unassembled WGS sequence"/>
</dbReference>
<comment type="caution">
    <text evidence="1">The sequence shown here is derived from an EMBL/GenBank/DDBJ whole genome shotgun (WGS) entry which is preliminary data.</text>
</comment>
<dbReference type="AlphaFoldDB" id="A0A9P1CY14"/>
<evidence type="ECO:0000313" key="2">
    <source>
        <dbReference type="EMBL" id="CAL1152522.1"/>
    </source>
</evidence>
<dbReference type="EMBL" id="CAMXCT010002590">
    <property type="protein sequence ID" value="CAI3999147.1"/>
    <property type="molecule type" value="Genomic_DNA"/>
</dbReference>
<reference evidence="2" key="2">
    <citation type="submission" date="2024-04" db="EMBL/GenBank/DDBJ databases">
        <authorList>
            <person name="Chen Y."/>
            <person name="Shah S."/>
            <person name="Dougan E. K."/>
            <person name="Thang M."/>
            <person name="Chan C."/>
        </authorList>
    </citation>
    <scope>NUCLEOTIDE SEQUENCE [LARGE SCALE GENOMIC DNA]</scope>
</reference>
<dbReference type="EMBL" id="CAMXCT030002590">
    <property type="protein sequence ID" value="CAL4786459.1"/>
    <property type="molecule type" value="Genomic_DNA"/>
</dbReference>
<organism evidence="1">
    <name type="scientific">Cladocopium goreaui</name>
    <dbReference type="NCBI Taxonomy" id="2562237"/>
    <lineage>
        <taxon>Eukaryota</taxon>
        <taxon>Sar</taxon>
        <taxon>Alveolata</taxon>
        <taxon>Dinophyceae</taxon>
        <taxon>Suessiales</taxon>
        <taxon>Symbiodiniaceae</taxon>
        <taxon>Cladocopium</taxon>
    </lineage>
</organism>
<keyword evidence="3" id="KW-1185">Reference proteome</keyword>
<evidence type="ECO:0000313" key="1">
    <source>
        <dbReference type="EMBL" id="CAI3999147.1"/>
    </source>
</evidence>
<gene>
    <name evidence="1" type="ORF">C1SCF055_LOCUS25388</name>
</gene>
<proteinExistence type="predicted"/>
<protein>
    <submittedName>
        <fullName evidence="1">Uncharacterized protein</fullName>
    </submittedName>
</protein>
<evidence type="ECO:0000313" key="3">
    <source>
        <dbReference type="Proteomes" id="UP001152797"/>
    </source>
</evidence>